<dbReference type="PROSITE" id="PS00028">
    <property type="entry name" value="ZINC_FINGER_C2H2_1"/>
    <property type="match status" value="13"/>
</dbReference>
<keyword evidence="5 8" id="KW-0863">Zinc-finger</keyword>
<dbReference type="GeneTree" id="ENSGT00940000156207"/>
<comment type="subcellular location">
    <subcellularLocation>
        <location evidence="1">Nucleus</location>
    </subcellularLocation>
</comment>
<evidence type="ECO:0000256" key="6">
    <source>
        <dbReference type="ARBA" id="ARBA00022833"/>
    </source>
</evidence>
<evidence type="ECO:0000256" key="1">
    <source>
        <dbReference type="ARBA" id="ARBA00004123"/>
    </source>
</evidence>
<dbReference type="PANTHER" id="PTHR23234">
    <property type="entry name" value="ZNF44 PROTEIN"/>
    <property type="match status" value="1"/>
</dbReference>
<evidence type="ECO:0000256" key="3">
    <source>
        <dbReference type="ARBA" id="ARBA00022723"/>
    </source>
</evidence>
<dbReference type="InterPro" id="IPR013087">
    <property type="entry name" value="Znf_C2H2_type"/>
</dbReference>
<dbReference type="GO" id="GO:0005634">
    <property type="term" value="C:nucleus"/>
    <property type="evidence" value="ECO:0007669"/>
    <property type="project" value="UniProtKB-SubCell"/>
</dbReference>
<accession>A0AAY3ZVH5</accession>
<keyword evidence="3" id="KW-0479">Metal-binding</keyword>
<reference evidence="10" key="2">
    <citation type="submission" date="2025-08" db="UniProtKB">
        <authorList>
            <consortium name="Ensembl"/>
        </authorList>
    </citation>
    <scope>IDENTIFICATION</scope>
</reference>
<dbReference type="PANTHER" id="PTHR23234:SF10">
    <property type="entry name" value="RIKEN CDNA 6720489N17 GENE-RELATED"/>
    <property type="match status" value="1"/>
</dbReference>
<evidence type="ECO:0000256" key="5">
    <source>
        <dbReference type="ARBA" id="ARBA00022771"/>
    </source>
</evidence>
<evidence type="ECO:0000256" key="4">
    <source>
        <dbReference type="ARBA" id="ARBA00022737"/>
    </source>
</evidence>
<evidence type="ECO:0000256" key="2">
    <source>
        <dbReference type="ARBA" id="ARBA00006991"/>
    </source>
</evidence>
<feature type="domain" description="C2H2-type" evidence="9">
    <location>
        <begin position="428"/>
        <end position="455"/>
    </location>
</feature>
<dbReference type="FunFam" id="3.30.160.60:FF:000295">
    <property type="entry name" value="zinc finger protein 19"/>
    <property type="match status" value="1"/>
</dbReference>
<keyword evidence="6" id="KW-0862">Zinc</keyword>
<feature type="domain" description="C2H2-type" evidence="9">
    <location>
        <begin position="120"/>
        <end position="147"/>
    </location>
</feature>
<feature type="domain" description="C2H2-type" evidence="9">
    <location>
        <begin position="400"/>
        <end position="427"/>
    </location>
</feature>
<keyword evidence="4" id="KW-0677">Repeat</keyword>
<feature type="domain" description="C2H2-type" evidence="9">
    <location>
        <begin position="204"/>
        <end position="231"/>
    </location>
</feature>
<dbReference type="GO" id="GO:0008270">
    <property type="term" value="F:zinc ion binding"/>
    <property type="evidence" value="ECO:0007669"/>
    <property type="project" value="UniProtKB-KW"/>
</dbReference>
<reference evidence="10 11" key="1">
    <citation type="submission" date="2020-06" db="EMBL/GenBank/DDBJ databases">
        <authorList>
            <consortium name="Wellcome Sanger Institute Data Sharing"/>
        </authorList>
    </citation>
    <scope>NUCLEOTIDE SEQUENCE [LARGE SCALE GENOMIC DNA]</scope>
</reference>
<dbReference type="InterPro" id="IPR050758">
    <property type="entry name" value="Znf_C2H2-type"/>
</dbReference>
<dbReference type="Ensembl" id="ENSDCDT00010000741.1">
    <property type="protein sequence ID" value="ENSDCDP00010000712.1"/>
    <property type="gene ID" value="ENSDCDG00010000386.1"/>
</dbReference>
<evidence type="ECO:0000256" key="7">
    <source>
        <dbReference type="ARBA" id="ARBA00023242"/>
    </source>
</evidence>
<comment type="similarity">
    <text evidence="2">Belongs to the krueppel C2H2-type zinc-finger protein family.</text>
</comment>
<evidence type="ECO:0000259" key="9">
    <source>
        <dbReference type="PROSITE" id="PS50157"/>
    </source>
</evidence>
<keyword evidence="7" id="KW-0539">Nucleus</keyword>
<dbReference type="FunFam" id="3.30.160.60:FF:002343">
    <property type="entry name" value="Zinc finger protein 33A"/>
    <property type="match status" value="5"/>
</dbReference>
<reference evidence="10" key="3">
    <citation type="submission" date="2025-09" db="UniProtKB">
        <authorList>
            <consortium name="Ensembl"/>
        </authorList>
    </citation>
    <scope>IDENTIFICATION</scope>
</reference>
<dbReference type="FunFam" id="3.30.160.60:FF:001498">
    <property type="entry name" value="Zinc finger protein 404"/>
    <property type="match status" value="1"/>
</dbReference>
<dbReference type="SUPFAM" id="SSF57667">
    <property type="entry name" value="beta-beta-alpha zinc fingers"/>
    <property type="match status" value="8"/>
</dbReference>
<evidence type="ECO:0000256" key="8">
    <source>
        <dbReference type="PROSITE-ProRule" id="PRU00042"/>
    </source>
</evidence>
<gene>
    <name evidence="10" type="primary">ZNF234</name>
</gene>
<dbReference type="Gene3D" id="3.30.160.60">
    <property type="entry name" value="Classic Zinc Finger"/>
    <property type="match status" value="14"/>
</dbReference>
<feature type="domain" description="C2H2-type" evidence="9">
    <location>
        <begin position="344"/>
        <end position="371"/>
    </location>
</feature>
<dbReference type="Proteomes" id="UP000694580">
    <property type="component" value="Chromosome 3"/>
</dbReference>
<feature type="domain" description="C2H2-type" evidence="9">
    <location>
        <begin position="456"/>
        <end position="483"/>
    </location>
</feature>
<keyword evidence="11" id="KW-1185">Reference proteome</keyword>
<dbReference type="Pfam" id="PF00096">
    <property type="entry name" value="zf-C2H2"/>
    <property type="match status" value="12"/>
</dbReference>
<dbReference type="FunFam" id="3.30.160.60:FF:000358">
    <property type="entry name" value="zinc finger protein 24"/>
    <property type="match status" value="4"/>
</dbReference>
<dbReference type="InterPro" id="IPR036236">
    <property type="entry name" value="Znf_C2H2_sf"/>
</dbReference>
<feature type="domain" description="C2H2-type" evidence="9">
    <location>
        <begin position="232"/>
        <end position="259"/>
    </location>
</feature>
<dbReference type="SMART" id="SM00355">
    <property type="entry name" value="ZnF_C2H2"/>
    <property type="match status" value="13"/>
</dbReference>
<feature type="domain" description="C2H2-type" evidence="9">
    <location>
        <begin position="288"/>
        <end position="315"/>
    </location>
</feature>
<feature type="domain" description="C2H2-type" evidence="9">
    <location>
        <begin position="148"/>
        <end position="175"/>
    </location>
</feature>
<name>A0AAY3ZVH5_9TELE</name>
<evidence type="ECO:0000313" key="11">
    <source>
        <dbReference type="Proteomes" id="UP000694580"/>
    </source>
</evidence>
<dbReference type="AlphaFoldDB" id="A0AAY3ZVH5"/>
<dbReference type="PROSITE" id="PS50157">
    <property type="entry name" value="ZINC_FINGER_C2H2_2"/>
    <property type="match status" value="13"/>
</dbReference>
<proteinExistence type="inferred from homology"/>
<feature type="domain" description="C2H2-type" evidence="9">
    <location>
        <begin position="372"/>
        <end position="399"/>
    </location>
</feature>
<dbReference type="FunFam" id="3.30.160.60:FF:001158">
    <property type="entry name" value="zinc finger protein 22"/>
    <property type="match status" value="1"/>
</dbReference>
<feature type="domain" description="C2H2-type" evidence="9">
    <location>
        <begin position="260"/>
        <end position="287"/>
    </location>
</feature>
<dbReference type="FunFam" id="3.30.160.60:FF:002254">
    <property type="entry name" value="Zinc finger protein 540"/>
    <property type="match status" value="1"/>
</dbReference>
<protein>
    <recommendedName>
        <fullName evidence="9">C2H2-type domain-containing protein</fullName>
    </recommendedName>
</protein>
<feature type="domain" description="C2H2-type" evidence="9">
    <location>
        <begin position="176"/>
        <end position="203"/>
    </location>
</feature>
<sequence length="723" mass="82851">MIRFLSFDDFVYCPKMDPSLSLLPADLRSVDQTITHVKPEISSDTITSLNCSKILEPAGIVVKKESDDEEYSDYIHESMHETCKKKLEHKINQFSKRDNSLRQLKTLETQQRKYSKETPYQCEECGKNFTQTSDLKTHLRTHTGEKPYQCEQCGKCFAQASHLKTHQKIHTGEKPYQCVQCGKSFTEAVQLRRHKNIHTGEKPYQCVQCGKGYTVKSDLSRHQRTHTGEKPYQCVQCCKGFTEISSLRNHQRTHTGEKPYQCLQCGKRFTKKSGLTRHQIIHTGEKPYQCIKCGKSYTVKSSLVEHLKIHTGEKPFQCVQCGKSFTIKSSLVEHLKIHTGEKPYQCVQCGKSFTQQSNLRTHQKIHTGEKPYQCVQCGKSFTQQSNLRTHQKIHTGVKPYLCVQCGKSFTVKSKLRTHQKFHTGEKPYQCVQCGKSFKIKSSLVGHQKFHTGKKYYQCVQCGKSFTKKLSLKRHQRKHTGEKAFKSNERVELKNSDIITLLKCGEALELQVNDEKQDLDDVISLENEIKFSDERFQKRSEEKLHQCNECAHSLREVKIQEIRNHSGLKSFQCGQGGRTFSDLTTLGQFKCHQFEHTDEKLYKCIAVVELKKSDIITPMYCGQILLPTRKDEKQDVIACGPKMDPSLSLLPADLRNVKPEISPDTITSPNCGKILEPAGVDVKIELEDEAYSEYGNPFTNEGCKKETEDEMHQFNTCDNGEEKP</sequence>
<evidence type="ECO:0000313" key="10">
    <source>
        <dbReference type="Ensembl" id="ENSDCDP00010000712.1"/>
    </source>
</evidence>
<organism evidence="10 11">
    <name type="scientific">Denticeps clupeoides</name>
    <name type="common">denticle herring</name>
    <dbReference type="NCBI Taxonomy" id="299321"/>
    <lineage>
        <taxon>Eukaryota</taxon>
        <taxon>Metazoa</taxon>
        <taxon>Chordata</taxon>
        <taxon>Craniata</taxon>
        <taxon>Vertebrata</taxon>
        <taxon>Euteleostomi</taxon>
        <taxon>Actinopterygii</taxon>
        <taxon>Neopterygii</taxon>
        <taxon>Teleostei</taxon>
        <taxon>Clupei</taxon>
        <taxon>Clupeiformes</taxon>
        <taxon>Denticipitoidei</taxon>
        <taxon>Denticipitidae</taxon>
        <taxon>Denticeps</taxon>
    </lineage>
</organism>
<feature type="domain" description="C2H2-type" evidence="9">
    <location>
        <begin position="316"/>
        <end position="343"/>
    </location>
</feature>